<keyword evidence="4" id="KW-0234">DNA repair</keyword>
<keyword evidence="7" id="KW-1185">Reference proteome</keyword>
<dbReference type="InterPro" id="IPR046938">
    <property type="entry name" value="DNA_clamp_sf"/>
</dbReference>
<dbReference type="PRINTS" id="PR01245">
    <property type="entry name" value="RAD1REC1"/>
</dbReference>
<name>A0A5N6L4K2_9ROSI</name>
<evidence type="ECO:0000313" key="6">
    <source>
        <dbReference type="EMBL" id="KAB8748978.1"/>
    </source>
</evidence>
<evidence type="ECO:0000313" key="7">
    <source>
        <dbReference type="Proteomes" id="UP000327013"/>
    </source>
</evidence>
<dbReference type="OrthoDB" id="1933893at2759"/>
<evidence type="ECO:0000256" key="4">
    <source>
        <dbReference type="ARBA" id="ARBA00023204"/>
    </source>
</evidence>
<dbReference type="AlphaFoldDB" id="A0A5N6L4K2"/>
<proteinExistence type="inferred from homology"/>
<dbReference type="Pfam" id="PF02144">
    <property type="entry name" value="Rad1"/>
    <property type="match status" value="1"/>
</dbReference>
<organism evidence="6 7">
    <name type="scientific">Carpinus fangiana</name>
    <dbReference type="NCBI Taxonomy" id="176857"/>
    <lineage>
        <taxon>Eukaryota</taxon>
        <taxon>Viridiplantae</taxon>
        <taxon>Streptophyta</taxon>
        <taxon>Embryophyta</taxon>
        <taxon>Tracheophyta</taxon>
        <taxon>Spermatophyta</taxon>
        <taxon>Magnoliopsida</taxon>
        <taxon>eudicotyledons</taxon>
        <taxon>Gunneridae</taxon>
        <taxon>Pentapetalae</taxon>
        <taxon>rosids</taxon>
        <taxon>fabids</taxon>
        <taxon>Fagales</taxon>
        <taxon>Betulaceae</taxon>
        <taxon>Carpinus</taxon>
    </lineage>
</organism>
<evidence type="ECO:0000256" key="2">
    <source>
        <dbReference type="ARBA" id="ARBA00010991"/>
    </source>
</evidence>
<reference evidence="6 7" key="1">
    <citation type="submission" date="2019-06" db="EMBL/GenBank/DDBJ databases">
        <title>A chromosomal-level reference genome of Carpinus fangiana (Coryloideae, Betulaceae).</title>
        <authorList>
            <person name="Yang X."/>
            <person name="Wang Z."/>
            <person name="Zhang L."/>
            <person name="Hao G."/>
            <person name="Liu J."/>
            <person name="Yang Y."/>
        </authorList>
    </citation>
    <scope>NUCLEOTIDE SEQUENCE [LARGE SCALE GENOMIC DNA]</scope>
    <source>
        <strain evidence="6">Cfa_2016G</strain>
        <tissue evidence="6">Leaf</tissue>
    </source>
</reference>
<dbReference type="Gene3D" id="3.70.10.10">
    <property type="match status" value="1"/>
</dbReference>
<dbReference type="SUPFAM" id="SSF55979">
    <property type="entry name" value="DNA clamp"/>
    <property type="match status" value="1"/>
</dbReference>
<dbReference type="InterPro" id="IPR003021">
    <property type="entry name" value="Rad1_Rec1_Rad17"/>
</dbReference>
<protein>
    <submittedName>
        <fullName evidence="6">Uncharacterized protein</fullName>
    </submittedName>
</protein>
<gene>
    <name evidence="6" type="ORF">FH972_026529</name>
</gene>
<dbReference type="EMBL" id="VIBQ01000098">
    <property type="protein sequence ID" value="KAB8748978.1"/>
    <property type="molecule type" value="Genomic_DNA"/>
</dbReference>
<keyword evidence="5" id="KW-0539">Nucleus</keyword>
<comment type="subcellular location">
    <subcellularLocation>
        <location evidence="1">Nucleus</location>
    </subcellularLocation>
</comment>
<dbReference type="PANTHER" id="PTHR10870:SF0">
    <property type="entry name" value="CELL CYCLE CHECKPOINT PROTEIN RAD1"/>
    <property type="match status" value="1"/>
</dbReference>
<evidence type="ECO:0000256" key="5">
    <source>
        <dbReference type="ARBA" id="ARBA00023242"/>
    </source>
</evidence>
<comment type="similarity">
    <text evidence="2">Belongs to the rad1 family.</text>
</comment>
<keyword evidence="3" id="KW-0227">DNA damage</keyword>
<dbReference type="GO" id="GO:0006281">
    <property type="term" value="P:DNA repair"/>
    <property type="evidence" value="ECO:0007669"/>
    <property type="project" value="UniProtKB-KW"/>
</dbReference>
<dbReference type="Proteomes" id="UP000327013">
    <property type="component" value="Unassembled WGS sequence"/>
</dbReference>
<evidence type="ECO:0000256" key="3">
    <source>
        <dbReference type="ARBA" id="ARBA00022763"/>
    </source>
</evidence>
<accession>A0A5N6L4K2</accession>
<evidence type="ECO:0000256" key="1">
    <source>
        <dbReference type="ARBA" id="ARBA00004123"/>
    </source>
</evidence>
<dbReference type="PANTHER" id="PTHR10870">
    <property type="entry name" value="CELL CYCLE CHECKPOINT PROTEIN RAD1"/>
    <property type="match status" value="1"/>
</dbReference>
<dbReference type="GO" id="GO:0030896">
    <property type="term" value="C:checkpoint clamp complex"/>
    <property type="evidence" value="ECO:0007669"/>
    <property type="project" value="TreeGrafter"/>
</dbReference>
<dbReference type="GO" id="GO:0000077">
    <property type="term" value="P:DNA damage checkpoint signaling"/>
    <property type="evidence" value="ECO:0007669"/>
    <property type="project" value="InterPro"/>
</dbReference>
<sequence length="368" mass="39049">MPPILTATTSSARQLLALLRCISFANKAHVRITDEGIRFSVEEARVLQGIVSLDKHLFTTYHYHPPEDSQTSSATATEHSSQPLACPPFQISLHALLETLQIFGMTDPAMSQRSSNRGPSADPFNTSGVSNAHYSGAPFDSRTLGMSGLVRITYPSVGSPLCVTLEEGSVTTSCELVAFEPDRPALLGADDTEDVDDDFDIPFDRMRIIQKIILPGSALAEALSELASVGPDVLILSTSATKAPHFSLSAVGNNASAQVDFSKDSPVLETFSVRAPQAGEERRLTNRYKFSMVNAAARAMAISAKASVRGDAQGVLSLQFMVETGVVMGMAPEGGGGSGSEGVSFVDFRFVPLVEEDNAGDGDATDSE</sequence>
<comment type="caution">
    <text evidence="6">The sequence shown here is derived from an EMBL/GenBank/DDBJ whole genome shotgun (WGS) entry which is preliminary data.</text>
</comment>